<dbReference type="SUPFAM" id="SSF81383">
    <property type="entry name" value="F-box domain"/>
    <property type="match status" value="1"/>
</dbReference>
<dbReference type="InterPro" id="IPR036047">
    <property type="entry name" value="F-box-like_dom_sf"/>
</dbReference>
<feature type="domain" description="F-box" evidence="1">
    <location>
        <begin position="22"/>
        <end position="67"/>
    </location>
</feature>
<keyword evidence="3" id="KW-1185">Reference proteome</keyword>
<dbReference type="AlphaFoldDB" id="A0A2G5CAR1"/>
<organism evidence="2 3">
    <name type="scientific">Aquilegia coerulea</name>
    <name type="common">Rocky mountain columbine</name>
    <dbReference type="NCBI Taxonomy" id="218851"/>
    <lineage>
        <taxon>Eukaryota</taxon>
        <taxon>Viridiplantae</taxon>
        <taxon>Streptophyta</taxon>
        <taxon>Embryophyta</taxon>
        <taxon>Tracheophyta</taxon>
        <taxon>Spermatophyta</taxon>
        <taxon>Magnoliopsida</taxon>
        <taxon>Ranunculales</taxon>
        <taxon>Ranunculaceae</taxon>
        <taxon>Thalictroideae</taxon>
        <taxon>Aquilegia</taxon>
    </lineage>
</organism>
<dbReference type="Gene3D" id="1.20.1280.50">
    <property type="match status" value="1"/>
</dbReference>
<evidence type="ECO:0000313" key="2">
    <source>
        <dbReference type="EMBL" id="PIA27937.1"/>
    </source>
</evidence>
<sequence length="388" mass="45270">MENLQVKKIITGETALSATTTTRVVNYLPWETIFEILLRLPVRSLIECKLVCKTWYAIIKDPRFIDLHLSQSIARHYVLLTWILQDTKPTLQIHSLVEEEEYKWRASLFDMGLTYNNVFPSFFISGSCNGLLCLSADTTQPLTVIQPFTQEEIILSKTGPLFDLCHQEIGFGYDPNSKRYKLVRVFQIALRICNSDHTMDPYGEIMDPYGEIMTVGDNVWRAFEFPHPIVMSTQFETLVFEGSFYWFIRHVYGEPCLYDILAFDFADEKFSTLKFPPYMEIDMDCIYPVLMNNRGLLTLLAQNYRQDISIWQMMDNGWTCQHTMIESVSELSVDINGKIFLPGYSLKHSYRALFLYDTEKKQAFKLVNETWGFELLSIKESFVYIMIL</sequence>
<gene>
    <name evidence="2" type="ORF">AQUCO_07400047v1</name>
</gene>
<dbReference type="PROSITE" id="PS50181">
    <property type="entry name" value="FBOX"/>
    <property type="match status" value="1"/>
</dbReference>
<dbReference type="EMBL" id="KZ305091">
    <property type="protein sequence ID" value="PIA27937.1"/>
    <property type="molecule type" value="Genomic_DNA"/>
</dbReference>
<dbReference type="NCBIfam" id="TIGR01640">
    <property type="entry name" value="F_box_assoc_1"/>
    <property type="match status" value="1"/>
</dbReference>
<dbReference type="PANTHER" id="PTHR31672:SF13">
    <property type="entry name" value="F-BOX PROTEIN CPR30-LIKE"/>
    <property type="match status" value="1"/>
</dbReference>
<dbReference type="Pfam" id="PF00646">
    <property type="entry name" value="F-box"/>
    <property type="match status" value="1"/>
</dbReference>
<name>A0A2G5CAR1_AQUCA</name>
<dbReference type="InParanoid" id="A0A2G5CAR1"/>
<proteinExistence type="predicted"/>
<dbReference type="Proteomes" id="UP000230069">
    <property type="component" value="Unassembled WGS sequence"/>
</dbReference>
<dbReference type="OrthoDB" id="5319261at2759"/>
<dbReference type="PANTHER" id="PTHR31672">
    <property type="entry name" value="BNACNNG10540D PROTEIN"/>
    <property type="match status" value="1"/>
</dbReference>
<dbReference type="InterPro" id="IPR050796">
    <property type="entry name" value="SCF_F-box_component"/>
</dbReference>
<protein>
    <recommendedName>
        <fullName evidence="1">F-box domain-containing protein</fullName>
    </recommendedName>
</protein>
<dbReference type="Pfam" id="PF08268">
    <property type="entry name" value="FBA_3"/>
    <property type="match status" value="1"/>
</dbReference>
<evidence type="ECO:0000313" key="3">
    <source>
        <dbReference type="Proteomes" id="UP000230069"/>
    </source>
</evidence>
<reference evidence="2 3" key="1">
    <citation type="submission" date="2017-09" db="EMBL/GenBank/DDBJ databases">
        <title>WGS assembly of Aquilegia coerulea Goldsmith.</title>
        <authorList>
            <person name="Hodges S."/>
            <person name="Kramer E."/>
            <person name="Nordborg M."/>
            <person name="Tomkins J."/>
            <person name="Borevitz J."/>
            <person name="Derieg N."/>
            <person name="Yan J."/>
            <person name="Mihaltcheva S."/>
            <person name="Hayes R.D."/>
            <person name="Rokhsar D."/>
        </authorList>
    </citation>
    <scope>NUCLEOTIDE SEQUENCE [LARGE SCALE GENOMIC DNA]</scope>
    <source>
        <strain evidence="3">cv. Goldsmith</strain>
    </source>
</reference>
<dbReference type="SMART" id="SM00256">
    <property type="entry name" value="FBOX"/>
    <property type="match status" value="1"/>
</dbReference>
<dbReference type="STRING" id="218851.A0A2G5CAR1"/>
<accession>A0A2G5CAR1</accession>
<dbReference type="InterPro" id="IPR013187">
    <property type="entry name" value="F-box-assoc_dom_typ3"/>
</dbReference>
<evidence type="ECO:0000259" key="1">
    <source>
        <dbReference type="PROSITE" id="PS50181"/>
    </source>
</evidence>
<dbReference type="FunCoup" id="A0A2G5CAR1">
    <property type="interactions" value="56"/>
</dbReference>
<dbReference type="InterPro" id="IPR017451">
    <property type="entry name" value="F-box-assoc_interact_dom"/>
</dbReference>
<dbReference type="CDD" id="cd22157">
    <property type="entry name" value="F-box_AtFBW1-like"/>
    <property type="match status" value="1"/>
</dbReference>
<dbReference type="InterPro" id="IPR001810">
    <property type="entry name" value="F-box_dom"/>
</dbReference>